<keyword evidence="1" id="KW-1015">Disulfide bond</keyword>
<dbReference type="SMART" id="SM00034">
    <property type="entry name" value="CLECT"/>
    <property type="match status" value="1"/>
</dbReference>
<keyword evidence="4" id="KW-1185">Reference proteome</keyword>
<dbReference type="Pfam" id="PF00059">
    <property type="entry name" value="Lectin_C"/>
    <property type="match status" value="1"/>
</dbReference>
<organism evidence="3 4">
    <name type="scientific">Clarias magur</name>
    <name type="common">Asian catfish</name>
    <name type="synonym">Macropteronotus magur</name>
    <dbReference type="NCBI Taxonomy" id="1594786"/>
    <lineage>
        <taxon>Eukaryota</taxon>
        <taxon>Metazoa</taxon>
        <taxon>Chordata</taxon>
        <taxon>Craniata</taxon>
        <taxon>Vertebrata</taxon>
        <taxon>Euteleostomi</taxon>
        <taxon>Actinopterygii</taxon>
        <taxon>Neopterygii</taxon>
        <taxon>Teleostei</taxon>
        <taxon>Ostariophysi</taxon>
        <taxon>Siluriformes</taxon>
        <taxon>Clariidae</taxon>
        <taxon>Clarias</taxon>
    </lineage>
</organism>
<dbReference type="PROSITE" id="PS00615">
    <property type="entry name" value="C_TYPE_LECTIN_1"/>
    <property type="match status" value="1"/>
</dbReference>
<comment type="caution">
    <text evidence="3">The sequence shown here is derived from an EMBL/GenBank/DDBJ whole genome shotgun (WGS) entry which is preliminary data.</text>
</comment>
<dbReference type="InterPro" id="IPR001304">
    <property type="entry name" value="C-type_lectin-like"/>
</dbReference>
<proteinExistence type="predicted"/>
<dbReference type="InterPro" id="IPR018378">
    <property type="entry name" value="C-type_lectin_CS"/>
</dbReference>
<dbReference type="Proteomes" id="UP000727407">
    <property type="component" value="Unassembled WGS sequence"/>
</dbReference>
<dbReference type="OrthoDB" id="8950604at2759"/>
<feature type="non-terminal residue" evidence="3">
    <location>
        <position position="128"/>
    </location>
</feature>
<feature type="domain" description="C-type lectin" evidence="2">
    <location>
        <begin position="29"/>
        <end position="126"/>
    </location>
</feature>
<sequence>EISSTAFSSPVNSSLTTFQYILGSRNQPDAQAACRGNYIDLATVYSDEDNTQLDNLLRKAGGGAWTWAGWIGLYRSQFSVKWSNGDPVTFSNMAGDCGTSSCCAVMKPDGSWESLQCTVTRYFMCYEQ</sequence>
<dbReference type="AlphaFoldDB" id="A0A8J4UJW7"/>
<evidence type="ECO:0000313" key="4">
    <source>
        <dbReference type="Proteomes" id="UP000727407"/>
    </source>
</evidence>
<dbReference type="SUPFAM" id="SSF56436">
    <property type="entry name" value="C-type lectin-like"/>
    <property type="match status" value="1"/>
</dbReference>
<reference evidence="3" key="1">
    <citation type="submission" date="2020-07" db="EMBL/GenBank/DDBJ databases">
        <title>Clarias magur genome sequencing, assembly and annotation.</title>
        <authorList>
            <person name="Kushwaha B."/>
            <person name="Kumar R."/>
            <person name="Das P."/>
            <person name="Joshi C.G."/>
            <person name="Kumar D."/>
            <person name="Nagpure N.S."/>
            <person name="Pandey M."/>
            <person name="Agarwal S."/>
            <person name="Srivastava S."/>
            <person name="Singh M."/>
            <person name="Sahoo L."/>
            <person name="Jayasankar P."/>
            <person name="Meher P.K."/>
            <person name="Koringa P.G."/>
            <person name="Iquebal M.A."/>
            <person name="Das S.P."/>
            <person name="Bit A."/>
            <person name="Patnaik S."/>
            <person name="Patel N."/>
            <person name="Shah T.M."/>
            <person name="Hinsu A."/>
            <person name="Jena J.K."/>
        </authorList>
    </citation>
    <scope>NUCLEOTIDE SEQUENCE</scope>
    <source>
        <strain evidence="3">CIFAMagur01</strain>
        <tissue evidence="3">Testis</tissue>
    </source>
</reference>
<evidence type="ECO:0000313" key="3">
    <source>
        <dbReference type="EMBL" id="KAF5909006.1"/>
    </source>
</evidence>
<dbReference type="InterPro" id="IPR016186">
    <property type="entry name" value="C-type_lectin-like/link_sf"/>
</dbReference>
<dbReference type="EMBL" id="QNUK01000009">
    <property type="protein sequence ID" value="KAF5909006.1"/>
    <property type="molecule type" value="Genomic_DNA"/>
</dbReference>
<accession>A0A8J4UJW7</accession>
<feature type="non-terminal residue" evidence="3">
    <location>
        <position position="1"/>
    </location>
</feature>
<dbReference type="PANTHER" id="PTHR45784:SF3">
    <property type="entry name" value="C-TYPE LECTIN DOMAIN FAMILY 4 MEMBER K-LIKE-RELATED"/>
    <property type="match status" value="1"/>
</dbReference>
<protein>
    <submittedName>
        <fullName evidence="3">Macrophage mannose receptor 1-like</fullName>
    </submittedName>
</protein>
<dbReference type="PANTHER" id="PTHR45784">
    <property type="entry name" value="C-TYPE LECTIN DOMAIN FAMILY 20 MEMBER A-RELATED"/>
    <property type="match status" value="1"/>
</dbReference>
<gene>
    <name evidence="3" type="ORF">DAT39_001266</name>
</gene>
<name>A0A8J4UJW7_CLAMG</name>
<dbReference type="PROSITE" id="PS50041">
    <property type="entry name" value="C_TYPE_LECTIN_2"/>
    <property type="match status" value="1"/>
</dbReference>
<evidence type="ECO:0000259" key="2">
    <source>
        <dbReference type="PROSITE" id="PS50041"/>
    </source>
</evidence>
<dbReference type="Gene3D" id="3.10.100.10">
    <property type="entry name" value="Mannose-Binding Protein A, subunit A"/>
    <property type="match status" value="1"/>
</dbReference>
<dbReference type="InterPro" id="IPR016187">
    <property type="entry name" value="CTDL_fold"/>
</dbReference>
<evidence type="ECO:0000256" key="1">
    <source>
        <dbReference type="ARBA" id="ARBA00023157"/>
    </source>
</evidence>
<keyword evidence="3" id="KW-0675">Receptor</keyword>